<dbReference type="Proteomes" id="UP000093053">
    <property type="component" value="Chromosome"/>
</dbReference>
<dbReference type="AlphaFoldDB" id="A0A1B2HMZ9"/>
<keyword evidence="1" id="KW-1133">Transmembrane helix</keyword>
<evidence type="ECO:0000313" key="2">
    <source>
        <dbReference type="EMBL" id="ANZ39071.1"/>
    </source>
</evidence>
<feature type="transmembrane region" description="Helical" evidence="1">
    <location>
        <begin position="43"/>
        <end position="61"/>
    </location>
</feature>
<dbReference type="OrthoDB" id="3696591at2"/>
<reference evidence="2 3" key="1">
    <citation type="submission" date="2016-07" db="EMBL/GenBank/DDBJ databases">
        <title>Complete genome sequence of the Lentzea guizhouensis DHS C013.</title>
        <authorList>
            <person name="Cao C."/>
        </authorList>
    </citation>
    <scope>NUCLEOTIDE SEQUENCE [LARGE SCALE GENOMIC DNA]</scope>
    <source>
        <strain evidence="2 3">DHS C013</strain>
    </source>
</reference>
<proteinExistence type="predicted"/>
<evidence type="ECO:0000313" key="3">
    <source>
        <dbReference type="Proteomes" id="UP000093053"/>
    </source>
</evidence>
<dbReference type="KEGG" id="led:BBK82_26345"/>
<keyword evidence="1" id="KW-0812">Transmembrane</keyword>
<protein>
    <submittedName>
        <fullName evidence="2">Uncharacterized protein</fullName>
    </submittedName>
</protein>
<dbReference type="RefSeq" id="WP_065917414.1">
    <property type="nucleotide sequence ID" value="NZ_CP016793.1"/>
</dbReference>
<sequence>MGATGAAKRRRDGHSAPWSVVGLTVVFVVVAQVQFAIAVAESVLWPVAIGVLLLAAAVAFVKTARRLRWDDSDPYEVPKEPAKPLPQAEYEHHVDADGSLARAVGDVVHASRRWRA</sequence>
<gene>
    <name evidence="2" type="ORF">BBK82_26345</name>
</gene>
<feature type="transmembrane region" description="Helical" evidence="1">
    <location>
        <begin position="18"/>
        <end position="37"/>
    </location>
</feature>
<dbReference type="STRING" id="1586287.BBK82_26345"/>
<evidence type="ECO:0000256" key="1">
    <source>
        <dbReference type="SAM" id="Phobius"/>
    </source>
</evidence>
<dbReference type="EMBL" id="CP016793">
    <property type="protein sequence ID" value="ANZ39071.1"/>
    <property type="molecule type" value="Genomic_DNA"/>
</dbReference>
<keyword evidence="1" id="KW-0472">Membrane</keyword>
<keyword evidence="3" id="KW-1185">Reference proteome</keyword>
<accession>A0A1B2HMZ9</accession>
<organism evidence="2 3">
    <name type="scientific">Lentzea guizhouensis</name>
    <dbReference type="NCBI Taxonomy" id="1586287"/>
    <lineage>
        <taxon>Bacteria</taxon>
        <taxon>Bacillati</taxon>
        <taxon>Actinomycetota</taxon>
        <taxon>Actinomycetes</taxon>
        <taxon>Pseudonocardiales</taxon>
        <taxon>Pseudonocardiaceae</taxon>
        <taxon>Lentzea</taxon>
    </lineage>
</organism>
<name>A0A1B2HMZ9_9PSEU</name>